<dbReference type="AlphaFoldDB" id="A0A1W1W1E1"/>
<dbReference type="InterPro" id="IPR016153">
    <property type="entry name" value="Heat_shock_Hsp33_N"/>
</dbReference>
<protein>
    <recommendedName>
        <fullName evidence="6">33 kDa chaperonin</fullName>
    </recommendedName>
    <alternativeName>
        <fullName evidence="6">Heat shock protein 33 homolog</fullName>
        <shortName evidence="6">HSP33</shortName>
    </alternativeName>
</protein>
<reference evidence="7 8" key="1">
    <citation type="submission" date="2017-04" db="EMBL/GenBank/DDBJ databases">
        <authorList>
            <person name="Afonso C.L."/>
            <person name="Miller P.J."/>
            <person name="Scott M.A."/>
            <person name="Spackman E."/>
            <person name="Goraichik I."/>
            <person name="Dimitrov K.M."/>
            <person name="Suarez D.L."/>
            <person name="Swayne D.E."/>
        </authorList>
    </citation>
    <scope>NUCLEOTIDE SEQUENCE [LARGE SCALE GENOMIC DNA]</scope>
    <source>
        <strain evidence="7 8">ToBE</strain>
    </source>
</reference>
<gene>
    <name evidence="6" type="primary">hslO</name>
    <name evidence="7" type="ORF">SAMN00808754_2911</name>
</gene>
<evidence type="ECO:0000256" key="1">
    <source>
        <dbReference type="ARBA" id="ARBA00022490"/>
    </source>
</evidence>
<accession>A0A1W1W1E1</accession>
<dbReference type="GO" id="GO:0042026">
    <property type="term" value="P:protein refolding"/>
    <property type="evidence" value="ECO:0007669"/>
    <property type="project" value="TreeGrafter"/>
</dbReference>
<keyword evidence="3 6" id="KW-1015">Disulfide bond</keyword>
<comment type="function">
    <text evidence="6">Redox regulated molecular chaperone. Protects both thermally unfolding and oxidatively damaged proteins from irreversible aggregation. Plays an important role in the bacterial defense system toward oxidative stress.</text>
</comment>
<proteinExistence type="inferred from homology"/>
<dbReference type="PANTHER" id="PTHR30111">
    <property type="entry name" value="33 KDA CHAPERONIN"/>
    <property type="match status" value="1"/>
</dbReference>
<evidence type="ECO:0000256" key="3">
    <source>
        <dbReference type="ARBA" id="ARBA00023157"/>
    </source>
</evidence>
<dbReference type="RefSeq" id="WP_084666591.1">
    <property type="nucleotide sequence ID" value="NZ_LT838272.1"/>
</dbReference>
<dbReference type="GO" id="GO:0044183">
    <property type="term" value="F:protein folding chaperone"/>
    <property type="evidence" value="ECO:0007669"/>
    <property type="project" value="TreeGrafter"/>
</dbReference>
<comment type="PTM">
    <text evidence="6">Under oxidizing conditions two disulfide bonds are formed involving the reactive cysteines. Under reducing conditions zinc is bound to the reactive cysteines and the protein is inactive.</text>
</comment>
<dbReference type="GO" id="GO:0051082">
    <property type="term" value="F:unfolded protein binding"/>
    <property type="evidence" value="ECO:0007669"/>
    <property type="project" value="UniProtKB-UniRule"/>
</dbReference>
<dbReference type="EMBL" id="LT838272">
    <property type="protein sequence ID" value="SMB99452.1"/>
    <property type="molecule type" value="Genomic_DNA"/>
</dbReference>
<sequence>MEDYLIRATAAEGQILALVARSTGLVEEARNLHQTSPTATAALGRVLTGAALMAATLKEGQSLTVRVLGDGPLGSIIALARPGVVKGYVAEPQAEVPLKPEGKLDVGQAVGRGTLYVTKDLGLKEPYNGSVPLISGEIAEDLAYYFTVSEQKPSAVGLGVLVEPDGRVRAAGGYLLQLLPDAREEVVEILEGNIKNAGPVSQLVAKGDRPEEILALLLKGFSFKIHERLPLRFACDCSREKLEEILMALGEKELEKLLEEKGVVEAKCAFCNRTYRFSREEVARLLAKSRLPE</sequence>
<dbReference type="Gene3D" id="3.90.1280.10">
    <property type="entry name" value="HSP33 redox switch-like"/>
    <property type="match status" value="1"/>
</dbReference>
<dbReference type="Pfam" id="PF01430">
    <property type="entry name" value="HSP33"/>
    <property type="match status" value="1"/>
</dbReference>
<dbReference type="HAMAP" id="MF_00117">
    <property type="entry name" value="HslO"/>
    <property type="match status" value="1"/>
</dbReference>
<evidence type="ECO:0000256" key="6">
    <source>
        <dbReference type="HAMAP-Rule" id="MF_00117"/>
    </source>
</evidence>
<keyword evidence="4 6" id="KW-0143">Chaperone</keyword>
<dbReference type="SUPFAM" id="SSF118352">
    <property type="entry name" value="HSP33 redox switch-like"/>
    <property type="match status" value="1"/>
</dbReference>
<dbReference type="InterPro" id="IPR000397">
    <property type="entry name" value="Heat_shock_Hsp33"/>
</dbReference>
<feature type="disulfide bond" description="Redox-active" evidence="6">
    <location>
        <begin position="235"/>
        <end position="237"/>
    </location>
</feature>
<evidence type="ECO:0000256" key="4">
    <source>
        <dbReference type="ARBA" id="ARBA00023186"/>
    </source>
</evidence>
<dbReference type="PANTHER" id="PTHR30111:SF1">
    <property type="entry name" value="33 KDA CHAPERONIN"/>
    <property type="match status" value="1"/>
</dbReference>
<dbReference type="PIRSF" id="PIRSF005261">
    <property type="entry name" value="Heat_shock_Hsp33"/>
    <property type="match status" value="1"/>
</dbReference>
<keyword evidence="5 6" id="KW-0676">Redox-active center</keyword>
<evidence type="ECO:0000313" key="8">
    <source>
        <dbReference type="Proteomes" id="UP000192569"/>
    </source>
</evidence>
<dbReference type="NCBIfam" id="NF001033">
    <property type="entry name" value="PRK00114.1"/>
    <property type="match status" value="1"/>
</dbReference>
<keyword evidence="1 6" id="KW-0963">Cytoplasm</keyword>
<evidence type="ECO:0000313" key="7">
    <source>
        <dbReference type="EMBL" id="SMB99452.1"/>
    </source>
</evidence>
<dbReference type="GO" id="GO:0005737">
    <property type="term" value="C:cytoplasm"/>
    <property type="evidence" value="ECO:0007669"/>
    <property type="project" value="UniProtKB-SubCell"/>
</dbReference>
<dbReference type="STRING" id="698762.SAMN00808754_2911"/>
<dbReference type="Gene3D" id="3.55.30.10">
    <property type="entry name" value="Hsp33 domain"/>
    <property type="match status" value="1"/>
</dbReference>
<comment type="similarity">
    <text evidence="6">Belongs to the HSP33 family.</text>
</comment>
<dbReference type="OrthoDB" id="9776534at2"/>
<name>A0A1W1W1E1_9FIRM</name>
<evidence type="ECO:0000256" key="2">
    <source>
        <dbReference type="ARBA" id="ARBA00022833"/>
    </source>
</evidence>
<keyword evidence="8" id="KW-1185">Reference proteome</keyword>
<feature type="disulfide bond" description="Redox-active" evidence="6">
    <location>
        <begin position="268"/>
        <end position="271"/>
    </location>
</feature>
<dbReference type="CDD" id="cd00498">
    <property type="entry name" value="Hsp33"/>
    <property type="match status" value="1"/>
</dbReference>
<evidence type="ECO:0000256" key="5">
    <source>
        <dbReference type="ARBA" id="ARBA00023284"/>
    </source>
</evidence>
<dbReference type="Proteomes" id="UP000192569">
    <property type="component" value="Chromosome I"/>
</dbReference>
<organism evidence="7 8">
    <name type="scientific">Thermanaeromonas toyohensis ToBE</name>
    <dbReference type="NCBI Taxonomy" id="698762"/>
    <lineage>
        <taxon>Bacteria</taxon>
        <taxon>Bacillati</taxon>
        <taxon>Bacillota</taxon>
        <taxon>Clostridia</taxon>
        <taxon>Neomoorellales</taxon>
        <taxon>Neomoorellaceae</taxon>
        <taxon>Thermanaeromonas</taxon>
    </lineage>
</organism>
<comment type="subcellular location">
    <subcellularLocation>
        <location evidence="6">Cytoplasm</location>
    </subcellularLocation>
</comment>
<dbReference type="InterPro" id="IPR016154">
    <property type="entry name" value="Heat_shock_Hsp33_C"/>
</dbReference>
<dbReference type="SUPFAM" id="SSF64397">
    <property type="entry name" value="Hsp33 domain"/>
    <property type="match status" value="1"/>
</dbReference>
<keyword evidence="2 6" id="KW-0862">Zinc</keyword>